<evidence type="ECO:0000313" key="1">
    <source>
        <dbReference type="EMBL" id="KAK3706972.1"/>
    </source>
</evidence>
<keyword evidence="2" id="KW-1185">Reference proteome</keyword>
<sequence>MARFYPLYARRSDGKLEVIAKGKRKETNQPTDDQLDQRPDRNGIADYYREVGIDESKHLDWRRKLGGMLAREMDWKDKNTQSGNDSGYMLVTFPENYRLYEHVKKTEKDGKTEVKSKTHAAGGNDRQDAYLYGHPAGRKKRYRSPADFFPHLLWLCTDESGDPDNCGCKICSPEDLDEIVPGVKPKVKQETSQAASGMVRQGSGQGMSKLKQEPGTPVQVSRPRSASQPLAPTPLPPPKSADQRIDRRYRGFMYRPGELVWFKRGQAWGLGAVLRRWVTASNQYHYTVQPLSHPYAHPPPIVKSTDAELRPWLAWSVPRYTNDALNTLPEPPMYETADWQGLSQKRYGNGDLEVDGSILAAKSVDCSYTPIHPTKTVETKPNVTETHYDGIYLGAEKVWVGDPLRLQPGTDILVLHSVVERKKTSAVVQGHLLNRSTYLTGDTYQLQRINHNIPTLPTPASQANNPHLPQRLTDDLAFRNDRSIRAKGVASYWKLTAANSRVELDKVKGRWYEASLILPILQQAVFEDAVRKGEIGEATLWMNSRGDCINANRAQNAPGLARNNNMKASRREAFGPALPPHAEIKDGVEQPLPENVDPALEGLASQSSMDIDPRFETAPDTDNNNIDSDEIRVSRPGQQHDASLVESSGIDEFMNLDGMDEQAQSQLPGFGQDYSQETSQQHYY</sequence>
<accession>A0ACC3MZN7</accession>
<proteinExistence type="predicted"/>
<dbReference type="Proteomes" id="UP001281147">
    <property type="component" value="Unassembled WGS sequence"/>
</dbReference>
<evidence type="ECO:0000313" key="2">
    <source>
        <dbReference type="Proteomes" id="UP001281147"/>
    </source>
</evidence>
<name>A0ACC3MZN7_9PEZI</name>
<comment type="caution">
    <text evidence="1">The sequence shown here is derived from an EMBL/GenBank/DDBJ whole genome shotgun (WGS) entry which is preliminary data.</text>
</comment>
<organism evidence="1 2">
    <name type="scientific">Vermiconidia calcicola</name>
    <dbReference type="NCBI Taxonomy" id="1690605"/>
    <lineage>
        <taxon>Eukaryota</taxon>
        <taxon>Fungi</taxon>
        <taxon>Dikarya</taxon>
        <taxon>Ascomycota</taxon>
        <taxon>Pezizomycotina</taxon>
        <taxon>Dothideomycetes</taxon>
        <taxon>Dothideomycetidae</taxon>
        <taxon>Mycosphaerellales</taxon>
        <taxon>Extremaceae</taxon>
        <taxon>Vermiconidia</taxon>
    </lineage>
</organism>
<gene>
    <name evidence="1" type="ORF">LTR37_012471</name>
</gene>
<dbReference type="EMBL" id="JAUTXU010000115">
    <property type="protein sequence ID" value="KAK3706972.1"/>
    <property type="molecule type" value="Genomic_DNA"/>
</dbReference>
<reference evidence="1" key="1">
    <citation type="submission" date="2023-07" db="EMBL/GenBank/DDBJ databases">
        <title>Black Yeasts Isolated from many extreme environments.</title>
        <authorList>
            <person name="Coleine C."/>
            <person name="Stajich J.E."/>
            <person name="Selbmann L."/>
        </authorList>
    </citation>
    <scope>NUCLEOTIDE SEQUENCE</scope>
    <source>
        <strain evidence="1">CCFEE 5714</strain>
    </source>
</reference>
<protein>
    <submittedName>
        <fullName evidence="1">Uncharacterized protein</fullName>
    </submittedName>
</protein>